<evidence type="ECO:0000313" key="2">
    <source>
        <dbReference type="Proteomes" id="UP000823388"/>
    </source>
</evidence>
<comment type="caution">
    <text evidence="1">The sequence shown here is derived from an EMBL/GenBank/DDBJ whole genome shotgun (WGS) entry which is preliminary data.</text>
</comment>
<dbReference type="GO" id="GO:0000055">
    <property type="term" value="P:ribosomal large subunit export from nucleus"/>
    <property type="evidence" value="ECO:0007669"/>
    <property type="project" value="TreeGrafter"/>
</dbReference>
<dbReference type="GO" id="GO:0005634">
    <property type="term" value="C:nucleus"/>
    <property type="evidence" value="ECO:0007669"/>
    <property type="project" value="TreeGrafter"/>
</dbReference>
<dbReference type="PANTHER" id="PTHR11223">
    <property type="entry name" value="EXPORTIN 1/5"/>
    <property type="match status" value="1"/>
</dbReference>
<reference evidence="1" key="1">
    <citation type="submission" date="2020-05" db="EMBL/GenBank/DDBJ databases">
        <title>WGS assembly of Panicum virgatum.</title>
        <authorList>
            <person name="Lovell J.T."/>
            <person name="Jenkins J."/>
            <person name="Shu S."/>
            <person name="Juenger T.E."/>
            <person name="Schmutz J."/>
        </authorList>
    </citation>
    <scope>NUCLEOTIDE SEQUENCE</scope>
    <source>
        <strain evidence="1">AP13</strain>
    </source>
</reference>
<dbReference type="GO" id="GO:0005737">
    <property type="term" value="C:cytoplasm"/>
    <property type="evidence" value="ECO:0007669"/>
    <property type="project" value="TreeGrafter"/>
</dbReference>
<dbReference type="OrthoDB" id="696696at2759"/>
<dbReference type="InterPro" id="IPR045065">
    <property type="entry name" value="XPO1/5"/>
</dbReference>
<dbReference type="EMBL" id="CM029038">
    <property type="protein sequence ID" value="KAG2650116.1"/>
    <property type="molecule type" value="Genomic_DNA"/>
</dbReference>
<dbReference type="EMBL" id="CM029038">
    <property type="protein sequence ID" value="KAG2650112.1"/>
    <property type="molecule type" value="Genomic_DNA"/>
</dbReference>
<gene>
    <name evidence="1" type="ORF">PVAP13_1NG138400</name>
</gene>
<name>A0A8T0X3L9_PANVG</name>
<dbReference type="GO" id="GO:0000056">
    <property type="term" value="P:ribosomal small subunit export from nucleus"/>
    <property type="evidence" value="ECO:0007669"/>
    <property type="project" value="TreeGrafter"/>
</dbReference>
<dbReference type="EMBL" id="CM029038">
    <property type="protein sequence ID" value="KAG2650119.1"/>
    <property type="molecule type" value="Genomic_DNA"/>
</dbReference>
<dbReference type="GO" id="GO:0006611">
    <property type="term" value="P:protein export from nucleus"/>
    <property type="evidence" value="ECO:0007669"/>
    <property type="project" value="InterPro"/>
</dbReference>
<organism evidence="1 2">
    <name type="scientific">Panicum virgatum</name>
    <name type="common">Blackwell switchgrass</name>
    <dbReference type="NCBI Taxonomy" id="38727"/>
    <lineage>
        <taxon>Eukaryota</taxon>
        <taxon>Viridiplantae</taxon>
        <taxon>Streptophyta</taxon>
        <taxon>Embryophyta</taxon>
        <taxon>Tracheophyta</taxon>
        <taxon>Spermatophyta</taxon>
        <taxon>Magnoliopsida</taxon>
        <taxon>Liliopsida</taxon>
        <taxon>Poales</taxon>
        <taxon>Poaceae</taxon>
        <taxon>PACMAD clade</taxon>
        <taxon>Panicoideae</taxon>
        <taxon>Panicodae</taxon>
        <taxon>Paniceae</taxon>
        <taxon>Panicinae</taxon>
        <taxon>Panicum</taxon>
        <taxon>Panicum sect. Hiantes</taxon>
    </lineage>
</organism>
<sequence>MYQMLERKRPSVYCRRRTKRISQFLTELITHKPYIKCTDSCEDALESTWEIFESLYGPIQCDLSGAVEIFCGSILFYREPRFHPLIRESHKELLKTLADQFSLAERSAMSEPLEPDLDDFLEHLRPYALMYIKRKKEESGVLCSRQ</sequence>
<proteinExistence type="predicted"/>
<dbReference type="AlphaFoldDB" id="A0A8T0X3L9"/>
<accession>A0A8T0X3L9</accession>
<dbReference type="Proteomes" id="UP000823388">
    <property type="component" value="Chromosome 1N"/>
</dbReference>
<protein>
    <submittedName>
        <fullName evidence="1">Uncharacterized protein</fullName>
    </submittedName>
</protein>
<evidence type="ECO:0000313" key="1">
    <source>
        <dbReference type="EMBL" id="KAG2650119.1"/>
    </source>
</evidence>
<dbReference type="EMBL" id="CM029038">
    <property type="protein sequence ID" value="KAG2650108.1"/>
    <property type="molecule type" value="Genomic_DNA"/>
</dbReference>
<dbReference type="GO" id="GO:0005049">
    <property type="term" value="F:nuclear export signal receptor activity"/>
    <property type="evidence" value="ECO:0007669"/>
    <property type="project" value="InterPro"/>
</dbReference>
<keyword evidence="2" id="KW-1185">Reference proteome</keyword>
<dbReference type="PANTHER" id="PTHR11223:SF6">
    <property type="entry name" value="EXPORTIN-5 C-TERMINAL DOMAIN-CONTAINING PROTEIN"/>
    <property type="match status" value="1"/>
</dbReference>